<dbReference type="AlphaFoldDB" id="A0A8J2I8W2"/>
<dbReference type="Proteomes" id="UP000676310">
    <property type="component" value="Unassembled WGS sequence"/>
</dbReference>
<evidence type="ECO:0000313" key="8">
    <source>
        <dbReference type="EMBL" id="CAG5160959.1"/>
    </source>
</evidence>
<feature type="chain" id="PRO_5035257593" description="FAD dependent oxidoreductase domain-containing protein" evidence="6">
    <location>
        <begin position="19"/>
        <end position="333"/>
    </location>
</feature>
<feature type="domain" description="FAD dependent oxidoreductase" evidence="7">
    <location>
        <begin position="5"/>
        <end position="323"/>
    </location>
</feature>
<dbReference type="PANTHER" id="PTHR11530">
    <property type="entry name" value="D-AMINO ACID OXIDASE"/>
    <property type="match status" value="1"/>
</dbReference>
<evidence type="ECO:0000256" key="5">
    <source>
        <dbReference type="ARBA" id="ARBA00023002"/>
    </source>
</evidence>
<comment type="cofactor">
    <cofactor evidence="1">
        <name>FAD</name>
        <dbReference type="ChEBI" id="CHEBI:57692"/>
    </cofactor>
</comment>
<keyword evidence="3" id="KW-0285">Flavoprotein</keyword>
<proteinExistence type="inferred from homology"/>
<reference evidence="8" key="1">
    <citation type="submission" date="2021-05" db="EMBL/GenBank/DDBJ databases">
        <authorList>
            <person name="Stam R."/>
        </authorList>
    </citation>
    <scope>NUCLEOTIDE SEQUENCE</scope>
    <source>
        <strain evidence="8">CS162</strain>
    </source>
</reference>
<dbReference type="GO" id="GO:0019478">
    <property type="term" value="P:D-amino acid catabolic process"/>
    <property type="evidence" value="ECO:0007669"/>
    <property type="project" value="TreeGrafter"/>
</dbReference>
<evidence type="ECO:0000256" key="3">
    <source>
        <dbReference type="ARBA" id="ARBA00022630"/>
    </source>
</evidence>
<keyword evidence="9" id="KW-1185">Reference proteome</keyword>
<dbReference type="OrthoDB" id="2015447at2759"/>
<dbReference type="GO" id="GO:0003884">
    <property type="term" value="F:D-amino-acid oxidase activity"/>
    <property type="evidence" value="ECO:0007669"/>
    <property type="project" value="InterPro"/>
</dbReference>
<dbReference type="EMBL" id="CAJRGZ010000019">
    <property type="protein sequence ID" value="CAG5160959.1"/>
    <property type="molecule type" value="Genomic_DNA"/>
</dbReference>
<evidence type="ECO:0000256" key="4">
    <source>
        <dbReference type="ARBA" id="ARBA00022827"/>
    </source>
</evidence>
<evidence type="ECO:0000256" key="6">
    <source>
        <dbReference type="SAM" id="SignalP"/>
    </source>
</evidence>
<feature type="signal peptide" evidence="6">
    <location>
        <begin position="1"/>
        <end position="18"/>
    </location>
</feature>
<dbReference type="InterPro" id="IPR006181">
    <property type="entry name" value="D-amino_acid_oxidase_CS"/>
</dbReference>
<sequence length="333" mass="36416">MPQHIAIAGAGITGLACAYLLSEAGHKVTVVARNFYGDKSTEWASPWAGALLAPHPDTGFTDLQLASLTLYHRLLKTVPESGVKSLRITEYYDDRPQTADVWYKSHMQNFQTTLESQLPPGVTLGYSYDGLIVNPNDILPWLTTQLRNRGVEFIQQTLSSMQNLRDLTAADLLVNASGLGARELANDPAVYGVRGQTMFVDCATSGRSSLLQQAILHQGSHYTYCIPRSSDGGIILGGVSQPSNTETQPDKSLRPDILRRVNKMTNGKFDWVDLERHGEDIVGFRPAREGGLRVERGGDVVHAYGVGGLGYLYAFGVAERVRELVEGNVKAKL</sequence>
<dbReference type="GO" id="GO:0005737">
    <property type="term" value="C:cytoplasm"/>
    <property type="evidence" value="ECO:0007669"/>
    <property type="project" value="TreeGrafter"/>
</dbReference>
<keyword evidence="4" id="KW-0274">FAD</keyword>
<evidence type="ECO:0000313" key="9">
    <source>
        <dbReference type="Proteomes" id="UP000676310"/>
    </source>
</evidence>
<evidence type="ECO:0000256" key="1">
    <source>
        <dbReference type="ARBA" id="ARBA00001974"/>
    </source>
</evidence>
<dbReference type="Gene3D" id="3.30.9.10">
    <property type="entry name" value="D-Amino Acid Oxidase, subunit A, domain 2"/>
    <property type="match status" value="1"/>
</dbReference>
<comment type="caution">
    <text evidence="8">The sequence shown here is derived from an EMBL/GenBank/DDBJ whole genome shotgun (WGS) entry which is preliminary data.</text>
</comment>
<accession>A0A8J2I8W2</accession>
<keyword evidence="6" id="KW-0732">Signal</keyword>
<comment type="similarity">
    <text evidence="2">Belongs to the DAMOX/DASOX family.</text>
</comment>
<dbReference type="PANTHER" id="PTHR11530:SF11">
    <property type="entry name" value="D-ASPARTATE OXIDASE"/>
    <property type="match status" value="1"/>
</dbReference>
<dbReference type="GO" id="GO:0071949">
    <property type="term" value="F:FAD binding"/>
    <property type="evidence" value="ECO:0007669"/>
    <property type="project" value="InterPro"/>
</dbReference>
<dbReference type="SUPFAM" id="SSF54373">
    <property type="entry name" value="FAD-linked reductases, C-terminal domain"/>
    <property type="match status" value="1"/>
</dbReference>
<dbReference type="InterPro" id="IPR023209">
    <property type="entry name" value="DAO"/>
</dbReference>
<dbReference type="GeneID" id="67017771"/>
<dbReference type="RefSeq" id="XP_043169493.1">
    <property type="nucleotide sequence ID" value="XM_043313558.1"/>
</dbReference>
<dbReference type="PIRSF" id="PIRSF000189">
    <property type="entry name" value="D-aa_oxidase"/>
    <property type="match status" value="1"/>
</dbReference>
<name>A0A8J2I8W2_9PLEO</name>
<dbReference type="Pfam" id="PF01266">
    <property type="entry name" value="DAO"/>
    <property type="match status" value="1"/>
</dbReference>
<keyword evidence="5" id="KW-0560">Oxidoreductase</keyword>
<protein>
    <recommendedName>
        <fullName evidence="7">FAD dependent oxidoreductase domain-containing protein</fullName>
    </recommendedName>
</protein>
<dbReference type="PROSITE" id="PS00677">
    <property type="entry name" value="DAO"/>
    <property type="match status" value="1"/>
</dbReference>
<dbReference type="InterPro" id="IPR006076">
    <property type="entry name" value="FAD-dep_OxRdtase"/>
</dbReference>
<evidence type="ECO:0000256" key="2">
    <source>
        <dbReference type="ARBA" id="ARBA00006730"/>
    </source>
</evidence>
<dbReference type="SUPFAM" id="SSF51971">
    <property type="entry name" value="Nucleotide-binding domain"/>
    <property type="match status" value="1"/>
</dbReference>
<gene>
    <name evidence="8" type="ORF">ALTATR162_LOCUS5938</name>
</gene>
<evidence type="ECO:0000259" key="7">
    <source>
        <dbReference type="Pfam" id="PF01266"/>
    </source>
</evidence>
<dbReference type="Gene3D" id="3.40.50.720">
    <property type="entry name" value="NAD(P)-binding Rossmann-like Domain"/>
    <property type="match status" value="1"/>
</dbReference>
<organism evidence="8 9">
    <name type="scientific">Alternaria atra</name>
    <dbReference type="NCBI Taxonomy" id="119953"/>
    <lineage>
        <taxon>Eukaryota</taxon>
        <taxon>Fungi</taxon>
        <taxon>Dikarya</taxon>
        <taxon>Ascomycota</taxon>
        <taxon>Pezizomycotina</taxon>
        <taxon>Dothideomycetes</taxon>
        <taxon>Pleosporomycetidae</taxon>
        <taxon>Pleosporales</taxon>
        <taxon>Pleosporineae</taxon>
        <taxon>Pleosporaceae</taxon>
        <taxon>Alternaria</taxon>
        <taxon>Alternaria sect. Ulocladioides</taxon>
    </lineage>
</organism>